<reference evidence="2" key="2">
    <citation type="submission" date="2020-09" db="EMBL/GenBank/DDBJ databases">
        <authorList>
            <person name="Sun Q."/>
            <person name="Ohkuma M."/>
        </authorList>
    </citation>
    <scope>NUCLEOTIDE SEQUENCE</scope>
    <source>
        <strain evidence="2">JCM 5016</strain>
    </source>
</reference>
<dbReference type="EMBL" id="BMWH01000023">
    <property type="protein sequence ID" value="GHA04168.1"/>
    <property type="molecule type" value="Genomic_DNA"/>
</dbReference>
<dbReference type="AlphaFoldDB" id="A0A918VK63"/>
<reference evidence="2" key="1">
    <citation type="journal article" date="2014" name="Int. J. Syst. Evol. Microbiol.">
        <title>Complete genome sequence of Corynebacterium casei LMG S-19264T (=DSM 44701T), isolated from a smear-ripened cheese.</title>
        <authorList>
            <consortium name="US DOE Joint Genome Institute (JGI-PGF)"/>
            <person name="Walter F."/>
            <person name="Albersmeier A."/>
            <person name="Kalinowski J."/>
            <person name="Ruckert C."/>
        </authorList>
    </citation>
    <scope>NUCLEOTIDE SEQUENCE</scope>
    <source>
        <strain evidence="2">JCM 5016</strain>
    </source>
</reference>
<feature type="region of interest" description="Disordered" evidence="1">
    <location>
        <begin position="1"/>
        <end position="24"/>
    </location>
</feature>
<keyword evidence="3" id="KW-1185">Reference proteome</keyword>
<sequence>MGARPAQPPLGSRPQFLGGAPDRGRGQVRFVFEAVVHAALPGLKAIQGRLEAGPRDRPQPPGGSRGLPRWKEPDMTDMQHPAPSRRRRRGTVLLAATALTAAALTTGATAAAPAGHTQRAPQTKGIATSVLGTDYKVTLTAVRSASDPYAASVRMQVYVRKSGAWKESDRIRVGGADGWFWYPLTGRHAVGRFSTAGTEPAPVDVRLLVTPSIGYSTTYHYVIRHGDVSTR</sequence>
<proteinExistence type="predicted"/>
<accession>A0A918VK63</accession>
<evidence type="ECO:0000313" key="2">
    <source>
        <dbReference type="EMBL" id="GHA04168.1"/>
    </source>
</evidence>
<protein>
    <submittedName>
        <fullName evidence="2">Uncharacterized protein</fullName>
    </submittedName>
</protein>
<evidence type="ECO:0000313" key="3">
    <source>
        <dbReference type="Proteomes" id="UP000623010"/>
    </source>
</evidence>
<evidence type="ECO:0000256" key="1">
    <source>
        <dbReference type="SAM" id="MobiDB-lite"/>
    </source>
</evidence>
<name>A0A918VK63_9ACTN</name>
<comment type="caution">
    <text evidence="2">The sequence shown here is derived from an EMBL/GenBank/DDBJ whole genome shotgun (WGS) entry which is preliminary data.</text>
</comment>
<feature type="region of interest" description="Disordered" evidence="1">
    <location>
        <begin position="49"/>
        <end position="89"/>
    </location>
</feature>
<organism evidence="2 3">
    <name type="scientific">Streptomyces echinoruber</name>
    <dbReference type="NCBI Taxonomy" id="68898"/>
    <lineage>
        <taxon>Bacteria</taxon>
        <taxon>Bacillati</taxon>
        <taxon>Actinomycetota</taxon>
        <taxon>Actinomycetes</taxon>
        <taxon>Kitasatosporales</taxon>
        <taxon>Streptomycetaceae</taxon>
        <taxon>Streptomyces</taxon>
    </lineage>
</organism>
<gene>
    <name evidence="2" type="ORF">GCM10010389_49600</name>
</gene>
<dbReference type="Proteomes" id="UP000623010">
    <property type="component" value="Unassembled WGS sequence"/>
</dbReference>